<dbReference type="Proteomes" id="UP000324233">
    <property type="component" value="Chromosome"/>
</dbReference>
<evidence type="ECO:0000313" key="1">
    <source>
        <dbReference type="EMBL" id="QEH39184.1"/>
    </source>
</evidence>
<proteinExistence type="predicted"/>
<name>A0A5B9WG64_9BACT</name>
<accession>A0A5B9WG64</accession>
<sequence length="134" mass="13692">MNRAVEIHDATLAAIEVVGRDVVLRLAPAYVHSCEGRPGIEAGLGAFQDVTLILREAAVELAPASLPCTLIDGSLSATGVTWDNVFPLPLASPGPATFSAVAESGEPLVVRGAGVEAMPSGEPRHAEPFPGQGA</sequence>
<dbReference type="KEGG" id="agv:OJF2_77960"/>
<reference evidence="1 2" key="1">
    <citation type="submission" date="2019-08" db="EMBL/GenBank/DDBJ databases">
        <title>Deep-cultivation of Planctomycetes and their phenomic and genomic characterization uncovers novel biology.</title>
        <authorList>
            <person name="Wiegand S."/>
            <person name="Jogler M."/>
            <person name="Boedeker C."/>
            <person name="Pinto D."/>
            <person name="Vollmers J."/>
            <person name="Rivas-Marin E."/>
            <person name="Kohn T."/>
            <person name="Peeters S.H."/>
            <person name="Heuer A."/>
            <person name="Rast P."/>
            <person name="Oberbeckmann S."/>
            <person name="Bunk B."/>
            <person name="Jeske O."/>
            <person name="Meyerdierks A."/>
            <person name="Storesund J.E."/>
            <person name="Kallscheuer N."/>
            <person name="Luecker S."/>
            <person name="Lage O.M."/>
            <person name="Pohl T."/>
            <person name="Merkel B.J."/>
            <person name="Hornburger P."/>
            <person name="Mueller R.-W."/>
            <person name="Bruemmer F."/>
            <person name="Labrenz M."/>
            <person name="Spormann A.M."/>
            <person name="Op den Camp H."/>
            <person name="Overmann J."/>
            <person name="Amann R."/>
            <person name="Jetten M.S.M."/>
            <person name="Mascher T."/>
            <person name="Medema M.H."/>
            <person name="Devos D.P."/>
            <person name="Kaster A.-K."/>
            <person name="Ovreas L."/>
            <person name="Rohde M."/>
            <person name="Galperin M.Y."/>
            <person name="Jogler C."/>
        </authorList>
    </citation>
    <scope>NUCLEOTIDE SEQUENCE [LARGE SCALE GENOMIC DNA]</scope>
    <source>
        <strain evidence="1 2">OJF2</strain>
    </source>
</reference>
<gene>
    <name evidence="1" type="ORF">OJF2_77960</name>
</gene>
<dbReference type="OrthoDB" id="9153171at2"/>
<dbReference type="EMBL" id="CP042997">
    <property type="protein sequence ID" value="QEH39184.1"/>
    <property type="molecule type" value="Genomic_DNA"/>
</dbReference>
<dbReference type="RefSeq" id="WP_148598525.1">
    <property type="nucleotide sequence ID" value="NZ_CP042997.1"/>
</dbReference>
<keyword evidence="2" id="KW-1185">Reference proteome</keyword>
<protein>
    <submittedName>
        <fullName evidence="1">Uncharacterized protein</fullName>
    </submittedName>
</protein>
<organism evidence="1 2">
    <name type="scientific">Aquisphaera giovannonii</name>
    <dbReference type="NCBI Taxonomy" id="406548"/>
    <lineage>
        <taxon>Bacteria</taxon>
        <taxon>Pseudomonadati</taxon>
        <taxon>Planctomycetota</taxon>
        <taxon>Planctomycetia</taxon>
        <taxon>Isosphaerales</taxon>
        <taxon>Isosphaeraceae</taxon>
        <taxon>Aquisphaera</taxon>
    </lineage>
</organism>
<dbReference type="AlphaFoldDB" id="A0A5B9WG64"/>
<evidence type="ECO:0000313" key="2">
    <source>
        <dbReference type="Proteomes" id="UP000324233"/>
    </source>
</evidence>